<dbReference type="EMBL" id="UOEE01000165">
    <property type="protein sequence ID" value="VAV93374.1"/>
    <property type="molecule type" value="Genomic_DNA"/>
</dbReference>
<feature type="domain" description="SnoaL-like" evidence="1">
    <location>
        <begin position="37"/>
        <end position="149"/>
    </location>
</feature>
<dbReference type="PROSITE" id="PS51257">
    <property type="entry name" value="PROKAR_LIPOPROTEIN"/>
    <property type="match status" value="1"/>
</dbReference>
<dbReference type="SUPFAM" id="SSF54427">
    <property type="entry name" value="NTF2-like"/>
    <property type="match status" value="2"/>
</dbReference>
<dbReference type="AlphaFoldDB" id="A0A3B0RIU5"/>
<evidence type="ECO:0000313" key="2">
    <source>
        <dbReference type="EMBL" id="VAV93374.1"/>
    </source>
</evidence>
<accession>A0A3B0RIU5</accession>
<dbReference type="InterPro" id="IPR032710">
    <property type="entry name" value="NTF2-like_dom_sf"/>
</dbReference>
<proteinExistence type="predicted"/>
<sequence length="314" mass="35372">MRTGLIILIFATFLLSACGKEAGQVGDREKSRQAAISVLDQYYEAVGNADFDSFIALFSPTAKFYGTDASEIWSYTEFAPSIKQSFKTGVGWDFELKDRQLTLSQSGDIAWFSELAHFNNTDYLLRPSGVLEKQDGSWKFVQLVMGIPIPNQLYTPVLQGMQATKLGELSESQKIDKVLDDLHQFAAQAKAEAYFNQFTEDAIFIGTDVTERWNIAQFKEYAAPIFSKGRGWKYTPRQRHISLSPMSNIAWFDEILDSKTYGTSRGTGTLVRSKDGWKISQYQLTFPIPNQLASDITSMIKTFESKNDQAADKE</sequence>
<reference evidence="2" key="1">
    <citation type="submission" date="2018-06" db="EMBL/GenBank/DDBJ databases">
        <authorList>
            <person name="Zhirakovskaya E."/>
        </authorList>
    </citation>
    <scope>NUCLEOTIDE SEQUENCE</scope>
</reference>
<name>A0A3B0RIU5_9ZZZZ</name>
<feature type="domain" description="SnoaL-like" evidence="1">
    <location>
        <begin position="175"/>
        <end position="289"/>
    </location>
</feature>
<dbReference type="Gene3D" id="3.10.450.50">
    <property type="match status" value="2"/>
</dbReference>
<organism evidence="2">
    <name type="scientific">hydrothermal vent metagenome</name>
    <dbReference type="NCBI Taxonomy" id="652676"/>
    <lineage>
        <taxon>unclassified sequences</taxon>
        <taxon>metagenomes</taxon>
        <taxon>ecological metagenomes</taxon>
    </lineage>
</organism>
<protein>
    <recommendedName>
        <fullName evidence="1">SnoaL-like domain-containing protein</fullName>
    </recommendedName>
</protein>
<gene>
    <name evidence="2" type="ORF">MNBD_ALPHA06-1089</name>
</gene>
<dbReference type="Pfam" id="PF13474">
    <property type="entry name" value="SnoaL_3"/>
    <property type="match status" value="2"/>
</dbReference>
<dbReference type="InterPro" id="IPR037401">
    <property type="entry name" value="SnoaL-like"/>
</dbReference>
<evidence type="ECO:0000259" key="1">
    <source>
        <dbReference type="Pfam" id="PF13474"/>
    </source>
</evidence>